<protein>
    <submittedName>
        <fullName evidence="1">Uncharacterized protein</fullName>
    </submittedName>
</protein>
<dbReference type="EMBL" id="LKBG01000288">
    <property type="protein sequence ID" value="KQB33570.1"/>
    <property type="molecule type" value="Genomic_DNA"/>
</dbReference>
<dbReference type="Proteomes" id="UP000050320">
    <property type="component" value="Unassembled WGS sequence"/>
</dbReference>
<evidence type="ECO:0000313" key="3">
    <source>
        <dbReference type="Proteomes" id="UP000050320"/>
    </source>
</evidence>
<dbReference type="PATRIC" id="fig|507754.4.peg.992"/>
<dbReference type="Proteomes" id="UP000050515">
    <property type="component" value="Unassembled WGS sequence"/>
</dbReference>
<comment type="caution">
    <text evidence="1">The sequence shown here is derived from an EMBL/GenBank/DDBJ whole genome shotgun (WGS) entry which is preliminary data.</text>
</comment>
<evidence type="ECO:0000313" key="1">
    <source>
        <dbReference type="EMBL" id="KPV46710.1"/>
    </source>
</evidence>
<proteinExistence type="predicted"/>
<accession>A0A0P9F4L9</accession>
<dbReference type="EMBL" id="LJCQ01000192">
    <property type="protein sequence ID" value="KPV46710.1"/>
    <property type="molecule type" value="Genomic_DNA"/>
</dbReference>
<keyword evidence="3" id="KW-1185">Reference proteome</keyword>
<reference evidence="2 3" key="2">
    <citation type="submission" date="2015-09" db="EMBL/GenBank/DDBJ databases">
        <title>Heavy metals and arsenic resistance mechanisms in polyextremophilic archaea of the family Ferroplasmaceae.</title>
        <authorList>
            <person name="Bulaev A.G."/>
            <person name="Kanygina A.V."/>
        </authorList>
    </citation>
    <scope>NUCLEOTIDE SEQUENCE [LARGE SCALE GENOMIC DNA]</scope>
    <source>
        <strain evidence="2 3">VT</strain>
    </source>
</reference>
<evidence type="ECO:0000313" key="2">
    <source>
        <dbReference type="EMBL" id="KQB33570.1"/>
    </source>
</evidence>
<reference evidence="1 4" key="1">
    <citation type="submission" date="2015-09" db="EMBL/GenBank/DDBJ databases">
        <title>Draft genome sequence of Acidiplasma aeolicum DSM 18409.</title>
        <authorList>
            <person name="Hemp J."/>
        </authorList>
    </citation>
    <scope>NUCLEOTIDE SEQUENCE [LARGE SCALE GENOMIC DNA]</scope>
    <source>
        <strain evidence="1 4">V</strain>
    </source>
</reference>
<sequence length="110" mass="12526">MVTFLNRSAIIAIFLNGNIRKHQKSTYCPILSHAHVPFTPNTPAEPKLYSILGVAICVATQVATWLQQLQHDHHANVATCQETLYYTHFFVLQQLQHRLQHGNHEKLSVS</sequence>
<name>A0A0P9F4L9_9ARCH</name>
<gene>
    <name evidence="2" type="ORF">AOG54_06825</name>
    <name evidence="1" type="ORF">SE19_04350</name>
</gene>
<evidence type="ECO:0000313" key="4">
    <source>
        <dbReference type="Proteomes" id="UP000050515"/>
    </source>
</evidence>
<dbReference type="AlphaFoldDB" id="A0A0P9F4L9"/>
<organism evidence="1 4">
    <name type="scientific">Acidiplasma aeolicum</name>
    <dbReference type="NCBI Taxonomy" id="507754"/>
    <lineage>
        <taxon>Archaea</taxon>
        <taxon>Methanobacteriati</taxon>
        <taxon>Thermoplasmatota</taxon>
        <taxon>Thermoplasmata</taxon>
        <taxon>Thermoplasmatales</taxon>
        <taxon>Ferroplasmaceae</taxon>
        <taxon>Acidiplasma</taxon>
    </lineage>
</organism>